<evidence type="ECO:0000259" key="8">
    <source>
        <dbReference type="Pfam" id="PF07969"/>
    </source>
</evidence>
<dbReference type="PROSITE" id="PS00482">
    <property type="entry name" value="DIHYDROOROTASE_1"/>
    <property type="match status" value="1"/>
</dbReference>
<dbReference type="SUPFAM" id="SSF51338">
    <property type="entry name" value="Composite domain of metallo-dependent hydrolases"/>
    <property type="match status" value="1"/>
</dbReference>
<dbReference type="SUPFAM" id="SSF51556">
    <property type="entry name" value="Metallo-dependent hydrolases"/>
    <property type="match status" value="1"/>
</dbReference>
<feature type="domain" description="Amidohydrolase 3" evidence="8">
    <location>
        <begin position="345"/>
        <end position="422"/>
    </location>
</feature>
<gene>
    <name evidence="7" type="primary">pyrC</name>
    <name evidence="10" type="ORF">1790</name>
</gene>
<evidence type="ECO:0000256" key="2">
    <source>
        <dbReference type="ARBA" id="ARBA00010286"/>
    </source>
</evidence>
<dbReference type="GO" id="GO:0006145">
    <property type="term" value="P:purine nucleobase catabolic process"/>
    <property type="evidence" value="ECO:0007669"/>
    <property type="project" value="TreeGrafter"/>
</dbReference>
<proteinExistence type="inferred from homology"/>
<feature type="binding site" evidence="7">
    <location>
        <position position="152"/>
    </location>
    <ligand>
        <name>Zn(2+)</name>
        <dbReference type="ChEBI" id="CHEBI:29105"/>
        <label>2</label>
    </ligand>
</feature>
<dbReference type="GO" id="GO:0004038">
    <property type="term" value="F:allantoinase activity"/>
    <property type="evidence" value="ECO:0007669"/>
    <property type="project" value="TreeGrafter"/>
</dbReference>
<dbReference type="InterPro" id="IPR004722">
    <property type="entry name" value="DHOase"/>
</dbReference>
<evidence type="ECO:0000256" key="3">
    <source>
        <dbReference type="ARBA" id="ARBA00022723"/>
    </source>
</evidence>
<comment type="pathway">
    <text evidence="7">Pyrimidine metabolism; UMP biosynthesis via de novo pathway; (S)-dihydroorotate from bicarbonate: step 3/3.</text>
</comment>
<protein>
    <recommendedName>
        <fullName evidence="7">Dihydroorotase</fullName>
        <shortName evidence="7">DHOase</shortName>
        <ecNumber evidence="7">3.5.2.3</ecNumber>
    </recommendedName>
</protein>
<dbReference type="GO" id="GO:0008270">
    <property type="term" value="F:zinc ion binding"/>
    <property type="evidence" value="ECO:0007669"/>
    <property type="project" value="UniProtKB-UniRule"/>
</dbReference>
<sequence length="430" mass="46162">MKLLIRGGRVIDPANEIDAIMDVLVADGKIEAIAPNIQAEGAINIDAAGKWVCPGFIDMHVHLREPGFEYKEDIASGTRAAAAGGFTTVCCMPNTDPVIDNAAVASFVRERAQKSGVVNVLPIGSITKKQAGRELSEMAELVEAGCVAVSDDGLPVADSAIMRNALQYADMFGLPVLSHCEDLNLARDGQMHEGYYSIIYGLKGIPAAAEEIMVARDIILAQTTGAQVHICHVSTAGSIDMIRDAQERGVQVSCEVTPHHLILTDEIVGSYDADTKVNPPLRPLEDVVALREGLLDGTIDCIATDHAPHHLESKDCEYNLAAFGISGLETAVALIMDKLVHPQILDAETMVSLFTIGPADILGINKGSLDVGTDADITIVDPELVREVNPREFYSKGKNTPFKGMVLKGWPWMTIVSGRVVYKEGKIITE</sequence>
<feature type="domain" description="Dihydroorotase catalytic" evidence="9">
    <location>
        <begin position="49"/>
        <end position="236"/>
    </location>
</feature>
<dbReference type="HAMAP" id="MF_00220_B">
    <property type="entry name" value="PyrC_classI_B"/>
    <property type="match status" value="1"/>
</dbReference>
<dbReference type="CDD" id="cd01317">
    <property type="entry name" value="DHOase_IIa"/>
    <property type="match status" value="1"/>
</dbReference>
<evidence type="ECO:0000256" key="5">
    <source>
        <dbReference type="ARBA" id="ARBA00022833"/>
    </source>
</evidence>
<dbReference type="UniPathway" id="UPA00070">
    <property type="reaction ID" value="UER00117"/>
</dbReference>
<dbReference type="InterPro" id="IPR013108">
    <property type="entry name" value="Amidohydro_3"/>
</dbReference>
<comment type="similarity">
    <text evidence="2 7">Belongs to the metallo-dependent hydrolases superfamily. DHOase family. Class I DHOase subfamily.</text>
</comment>
<comment type="catalytic activity">
    <reaction evidence="7">
        <text>(S)-dihydroorotate + H2O = N-carbamoyl-L-aspartate + H(+)</text>
        <dbReference type="Rhea" id="RHEA:24296"/>
        <dbReference type="ChEBI" id="CHEBI:15377"/>
        <dbReference type="ChEBI" id="CHEBI:15378"/>
        <dbReference type="ChEBI" id="CHEBI:30864"/>
        <dbReference type="ChEBI" id="CHEBI:32814"/>
        <dbReference type="EC" id="3.5.2.3"/>
    </reaction>
</comment>
<dbReference type="Gene3D" id="2.30.40.10">
    <property type="entry name" value="Urease, subunit C, domain 1"/>
    <property type="match status" value="1"/>
</dbReference>
<feature type="binding site" evidence="7">
    <location>
        <position position="232"/>
    </location>
    <ligand>
        <name>Zn(2+)</name>
        <dbReference type="ChEBI" id="CHEBI:29105"/>
        <label>2</label>
    </ligand>
</feature>
<dbReference type="MEROPS" id="M38.001"/>
<dbReference type="Pfam" id="PF12890">
    <property type="entry name" value="DHOase"/>
    <property type="match status" value="1"/>
</dbReference>
<dbReference type="GO" id="GO:0005737">
    <property type="term" value="C:cytoplasm"/>
    <property type="evidence" value="ECO:0007669"/>
    <property type="project" value="TreeGrafter"/>
</dbReference>
<comment type="function">
    <text evidence="1 7">Catalyzes the reversible cyclization of carbamoyl aspartate to dihydroorotate.</text>
</comment>
<feature type="binding site" evidence="7">
    <location>
        <begin position="323"/>
        <end position="324"/>
    </location>
    <ligand>
        <name>substrate</name>
    </ligand>
</feature>
<evidence type="ECO:0000256" key="6">
    <source>
        <dbReference type="ARBA" id="ARBA00022975"/>
    </source>
</evidence>
<comment type="cofactor">
    <cofactor evidence="7">
        <name>Zn(2+)</name>
        <dbReference type="ChEBI" id="CHEBI:29105"/>
    </cofactor>
    <text evidence="7">Binds 2 Zn(2+) ions per subunit.</text>
</comment>
<evidence type="ECO:0000256" key="1">
    <source>
        <dbReference type="ARBA" id="ARBA00002368"/>
    </source>
</evidence>
<dbReference type="PROSITE" id="PS00483">
    <property type="entry name" value="DIHYDROOROTASE_2"/>
    <property type="match status" value="1"/>
</dbReference>
<dbReference type="PANTHER" id="PTHR43668">
    <property type="entry name" value="ALLANTOINASE"/>
    <property type="match status" value="1"/>
</dbReference>
<evidence type="ECO:0000313" key="10">
    <source>
        <dbReference type="EMBL" id="CFX75145.1"/>
    </source>
</evidence>
<dbReference type="GO" id="GO:0004151">
    <property type="term" value="F:dihydroorotase activity"/>
    <property type="evidence" value="ECO:0007669"/>
    <property type="project" value="UniProtKB-UniRule"/>
</dbReference>
<dbReference type="Gene3D" id="3.20.20.140">
    <property type="entry name" value="Metal-dependent hydrolases"/>
    <property type="match status" value="1"/>
</dbReference>
<dbReference type="InterPro" id="IPR024403">
    <property type="entry name" value="DHOase_cat"/>
</dbReference>
<dbReference type="InterPro" id="IPR011059">
    <property type="entry name" value="Metal-dep_hydrolase_composite"/>
</dbReference>
<dbReference type="InterPro" id="IPR050138">
    <property type="entry name" value="DHOase/Allantoinase_Hydrolase"/>
</dbReference>
<feature type="binding site" evidence="7">
    <location>
        <position position="179"/>
    </location>
    <ligand>
        <name>Zn(2+)</name>
        <dbReference type="ChEBI" id="CHEBI:29105"/>
        <label>2</label>
    </ligand>
</feature>
<name>A0A0E3W3D9_9FIRM</name>
<feature type="binding site" evidence="7">
    <location>
        <position position="278"/>
    </location>
    <ligand>
        <name>substrate</name>
    </ligand>
</feature>
<keyword evidence="11" id="KW-1185">Reference proteome</keyword>
<organism evidence="10 11">
    <name type="scientific">Syntrophomonas zehnderi OL-4</name>
    <dbReference type="NCBI Taxonomy" id="690567"/>
    <lineage>
        <taxon>Bacteria</taxon>
        <taxon>Bacillati</taxon>
        <taxon>Bacillota</taxon>
        <taxon>Clostridia</taxon>
        <taxon>Eubacteriales</taxon>
        <taxon>Syntrophomonadaceae</taxon>
        <taxon>Syntrophomonas</taxon>
    </lineage>
</organism>
<feature type="binding site" evidence="7">
    <location>
        <position position="309"/>
    </location>
    <ligand>
        <name>substrate</name>
    </ligand>
</feature>
<dbReference type="InterPro" id="IPR032466">
    <property type="entry name" value="Metal_Hydrolase"/>
</dbReference>
<dbReference type="PANTHER" id="PTHR43668:SF2">
    <property type="entry name" value="ALLANTOINASE"/>
    <property type="match status" value="1"/>
</dbReference>
<keyword evidence="5 7" id="KW-0862">Zinc</keyword>
<feature type="active site" evidence="7">
    <location>
        <position position="305"/>
    </location>
</feature>
<keyword evidence="3 7" id="KW-0479">Metal-binding</keyword>
<dbReference type="RefSeq" id="WP_046497881.1">
    <property type="nucleotide sequence ID" value="NZ_CGIH01000029.1"/>
</dbReference>
<feature type="binding site" evidence="7">
    <location>
        <position position="62"/>
    </location>
    <ligand>
        <name>Zn(2+)</name>
        <dbReference type="ChEBI" id="CHEBI:29105"/>
        <label>1</label>
    </ligand>
</feature>
<evidence type="ECO:0000259" key="9">
    <source>
        <dbReference type="Pfam" id="PF12890"/>
    </source>
</evidence>
<feature type="binding site" evidence="7">
    <location>
        <position position="60"/>
    </location>
    <ligand>
        <name>Zn(2+)</name>
        <dbReference type="ChEBI" id="CHEBI:29105"/>
        <label>1</label>
    </ligand>
</feature>
<dbReference type="AlphaFoldDB" id="A0A0E3W3D9"/>
<evidence type="ECO:0000313" key="11">
    <source>
        <dbReference type="Proteomes" id="UP000045545"/>
    </source>
</evidence>
<dbReference type="EC" id="3.5.2.3" evidence="7"/>
<dbReference type="InterPro" id="IPR002195">
    <property type="entry name" value="Dihydroorotase_CS"/>
</dbReference>
<keyword evidence="6 7" id="KW-0665">Pyrimidine biosynthesis</keyword>
<evidence type="ECO:0000256" key="4">
    <source>
        <dbReference type="ARBA" id="ARBA00022801"/>
    </source>
</evidence>
<reference evidence="10 11" key="1">
    <citation type="submission" date="2015-03" db="EMBL/GenBank/DDBJ databases">
        <authorList>
            <person name="Murphy D."/>
        </authorList>
    </citation>
    <scope>NUCLEOTIDE SEQUENCE [LARGE SCALE GENOMIC DNA]</scope>
    <source>
        <strain evidence="10 11">OL-4</strain>
    </source>
</reference>
<dbReference type="Proteomes" id="UP000045545">
    <property type="component" value="Unassembled WGS sequence"/>
</dbReference>
<dbReference type="OrthoDB" id="9765462at2"/>
<feature type="binding site" evidence="7">
    <location>
        <position position="152"/>
    </location>
    <ligand>
        <name>Zn(2+)</name>
        <dbReference type="ChEBI" id="CHEBI:29105"/>
        <label>1</label>
    </ligand>
</feature>
<dbReference type="Pfam" id="PF07969">
    <property type="entry name" value="Amidohydro_3"/>
    <property type="match status" value="1"/>
</dbReference>
<feature type="binding site" evidence="7">
    <location>
        <begin position="62"/>
        <end position="64"/>
    </location>
    <ligand>
        <name>substrate</name>
    </ligand>
</feature>
<feature type="binding site" evidence="7">
    <location>
        <position position="94"/>
    </location>
    <ligand>
        <name>substrate</name>
    </ligand>
</feature>
<keyword evidence="4 7" id="KW-0378">Hydrolase</keyword>
<dbReference type="STRING" id="690567.1790"/>
<dbReference type="EMBL" id="CGIH01000029">
    <property type="protein sequence ID" value="CFX75145.1"/>
    <property type="molecule type" value="Genomic_DNA"/>
</dbReference>
<dbReference type="NCBIfam" id="TIGR00857">
    <property type="entry name" value="pyrC_multi"/>
    <property type="match status" value="1"/>
</dbReference>
<dbReference type="GO" id="GO:0044205">
    <property type="term" value="P:'de novo' UMP biosynthetic process"/>
    <property type="evidence" value="ECO:0007669"/>
    <property type="project" value="UniProtKB-UniRule"/>
</dbReference>
<feature type="binding site" evidence="7">
    <location>
        <position position="305"/>
    </location>
    <ligand>
        <name>Zn(2+)</name>
        <dbReference type="ChEBI" id="CHEBI:29105"/>
        <label>1</label>
    </ligand>
</feature>
<evidence type="ECO:0000256" key="7">
    <source>
        <dbReference type="HAMAP-Rule" id="MF_00220"/>
    </source>
</evidence>
<accession>A0A0E3W3D9</accession>